<gene>
    <name evidence="4" type="primary">LOC117679564</name>
</gene>
<dbReference type="InParanoid" id="A0A6P9E2E5"/>
<keyword evidence="3" id="KW-1185">Reference proteome</keyword>
<keyword evidence="2" id="KW-1133">Transmembrane helix</keyword>
<protein>
    <submittedName>
        <fullName evidence="4">Uncharacterized protein LOC117679564 isoform X1</fullName>
    </submittedName>
</protein>
<dbReference type="Proteomes" id="UP001652622">
    <property type="component" value="Unplaced"/>
</dbReference>
<evidence type="ECO:0000313" key="4">
    <source>
        <dbReference type="RefSeq" id="XP_034297490.1"/>
    </source>
</evidence>
<feature type="transmembrane region" description="Helical" evidence="2">
    <location>
        <begin position="91"/>
        <end position="115"/>
    </location>
</feature>
<evidence type="ECO:0000313" key="3">
    <source>
        <dbReference type="Proteomes" id="UP001652622"/>
    </source>
</evidence>
<dbReference type="RefSeq" id="XP_034297490.1">
    <property type="nucleotide sequence ID" value="XM_034441599.2"/>
</dbReference>
<organism evidence="3 4">
    <name type="scientific">Pantherophis guttatus</name>
    <name type="common">Corn snake</name>
    <name type="synonym">Elaphe guttata</name>
    <dbReference type="NCBI Taxonomy" id="94885"/>
    <lineage>
        <taxon>Eukaryota</taxon>
        <taxon>Metazoa</taxon>
        <taxon>Chordata</taxon>
        <taxon>Craniata</taxon>
        <taxon>Vertebrata</taxon>
        <taxon>Euteleostomi</taxon>
        <taxon>Lepidosauria</taxon>
        <taxon>Squamata</taxon>
        <taxon>Bifurcata</taxon>
        <taxon>Unidentata</taxon>
        <taxon>Episquamata</taxon>
        <taxon>Toxicofera</taxon>
        <taxon>Serpentes</taxon>
        <taxon>Colubroidea</taxon>
        <taxon>Colubridae</taxon>
        <taxon>Colubrinae</taxon>
        <taxon>Pantherophis</taxon>
    </lineage>
</organism>
<feature type="region of interest" description="Disordered" evidence="1">
    <location>
        <begin position="153"/>
        <end position="175"/>
    </location>
</feature>
<dbReference type="OMA" id="VAMKSAW"/>
<keyword evidence="2" id="KW-0472">Membrane</keyword>
<keyword evidence="2" id="KW-0812">Transmembrane</keyword>
<reference evidence="4" key="1">
    <citation type="submission" date="2025-08" db="UniProtKB">
        <authorList>
            <consortium name="RefSeq"/>
        </authorList>
    </citation>
    <scope>IDENTIFICATION</scope>
    <source>
        <tissue evidence="4">Blood</tissue>
    </source>
</reference>
<dbReference type="KEGG" id="pgut:117679564"/>
<evidence type="ECO:0000256" key="2">
    <source>
        <dbReference type="SAM" id="Phobius"/>
    </source>
</evidence>
<name>A0A6P9E2E5_PANGU</name>
<proteinExistence type="predicted"/>
<dbReference type="AlphaFoldDB" id="A0A6P9E2E5"/>
<sequence length="254" mass="28457">MSCLGSSPATLRTWFLVSSIGQRLCCQNVVKNAGRVTDSQDKVAMKSAWGEAKAEETMTSYSNTFLLFSIFLRSHLCQDDSMEKQRVKLDLLIGIMCLFMVLLIFLVVGCLLLHFRLFTKDMPLKEDLKSYTIQTHCVETKFVLAPSQTNQLASSGWTAPEKPTETECKARSSTPPDLTLNHKSAISYMYQSHSPESLYLDETGSIYSLEFFPDLDSSCWSDSKESLMCRNSQEEDGEGSNESGSTIFCTVHPM</sequence>
<evidence type="ECO:0000256" key="1">
    <source>
        <dbReference type="SAM" id="MobiDB-lite"/>
    </source>
</evidence>
<accession>A0A6P9E2E5</accession>
<dbReference type="GeneID" id="117679564"/>